<organism evidence="2 3">
    <name type="scientific">Vagococcus acidifermentans</name>
    <dbReference type="NCBI Taxonomy" id="564710"/>
    <lineage>
        <taxon>Bacteria</taxon>
        <taxon>Bacillati</taxon>
        <taxon>Bacillota</taxon>
        <taxon>Bacilli</taxon>
        <taxon>Lactobacillales</taxon>
        <taxon>Enterococcaceae</taxon>
        <taxon>Vagococcus</taxon>
    </lineage>
</organism>
<proteinExistence type="predicted"/>
<comment type="caution">
    <text evidence="2">The sequence shown here is derived from an EMBL/GenBank/DDBJ whole genome shotgun (WGS) entry which is preliminary data.</text>
</comment>
<feature type="transmembrane region" description="Helical" evidence="1">
    <location>
        <begin position="32"/>
        <end position="51"/>
    </location>
</feature>
<sequence>MRQSTWSNIFAIIGLIVIGSLLFSLVSGLLMFALKILIPVALVVWLVRYISGSHNRNNYYR</sequence>
<name>A0A430AT50_9ENTE</name>
<accession>A0A430AT50</accession>
<dbReference type="EMBL" id="NGKC01000009">
    <property type="protein sequence ID" value="RSU11230.1"/>
    <property type="molecule type" value="Genomic_DNA"/>
</dbReference>
<evidence type="ECO:0000313" key="2">
    <source>
        <dbReference type="EMBL" id="RSU11230.1"/>
    </source>
</evidence>
<keyword evidence="1" id="KW-0472">Membrane</keyword>
<dbReference type="Proteomes" id="UP000286773">
    <property type="component" value="Unassembled WGS sequence"/>
</dbReference>
<reference evidence="2 3" key="1">
    <citation type="submission" date="2017-05" db="EMBL/GenBank/DDBJ databases">
        <title>Vagococcus spp. assemblies.</title>
        <authorList>
            <person name="Gulvik C.A."/>
        </authorList>
    </citation>
    <scope>NUCLEOTIDE SEQUENCE [LARGE SCALE GENOMIC DNA]</scope>
    <source>
        <strain evidence="2 3">LMG 24798</strain>
    </source>
</reference>
<keyword evidence="1" id="KW-0812">Transmembrane</keyword>
<keyword evidence="1" id="KW-1133">Transmembrane helix</keyword>
<dbReference type="RefSeq" id="WP_126813990.1">
    <property type="nucleotide sequence ID" value="NZ_NGKC01000009.1"/>
</dbReference>
<dbReference type="AlphaFoldDB" id="A0A430AT50"/>
<feature type="transmembrane region" description="Helical" evidence="1">
    <location>
        <begin position="7"/>
        <end position="26"/>
    </location>
</feature>
<keyword evidence="3" id="KW-1185">Reference proteome</keyword>
<protein>
    <submittedName>
        <fullName evidence="2">Uncharacterized protein</fullName>
    </submittedName>
</protein>
<evidence type="ECO:0000256" key="1">
    <source>
        <dbReference type="SAM" id="Phobius"/>
    </source>
</evidence>
<evidence type="ECO:0000313" key="3">
    <source>
        <dbReference type="Proteomes" id="UP000286773"/>
    </source>
</evidence>
<gene>
    <name evidence="2" type="ORF">CBF27_09030</name>
</gene>